<dbReference type="FunFam" id="3.40.50.10140:FF:000007">
    <property type="entry name" value="Disease resistance protein (TIR-NBS-LRR class)"/>
    <property type="match status" value="1"/>
</dbReference>
<evidence type="ECO:0000256" key="3">
    <source>
        <dbReference type="ARBA" id="ARBA00022821"/>
    </source>
</evidence>
<dbReference type="KEGG" id="dzi:111283609"/>
<dbReference type="InterPro" id="IPR036390">
    <property type="entry name" value="WH_DNA-bd_sf"/>
</dbReference>
<dbReference type="SUPFAM" id="SSF52540">
    <property type="entry name" value="P-loop containing nucleoside triphosphate hydrolases"/>
    <property type="match status" value="1"/>
</dbReference>
<dbReference type="InterPro" id="IPR027417">
    <property type="entry name" value="P-loop_NTPase"/>
</dbReference>
<keyword evidence="6" id="KW-1185">Reference proteome</keyword>
<protein>
    <submittedName>
        <fullName evidence="7">TMV resistance protein N-like</fullName>
    </submittedName>
</protein>
<dbReference type="PANTHER" id="PTHR11017:SF479">
    <property type="entry name" value="DISEASE RESISTANCE PROTEIN (TIR-NBS-LRR CLASS) FAMILY"/>
    <property type="match status" value="1"/>
</dbReference>
<keyword evidence="1" id="KW-0433">Leucine-rich repeat</keyword>
<evidence type="ECO:0000256" key="2">
    <source>
        <dbReference type="ARBA" id="ARBA00022737"/>
    </source>
</evidence>
<evidence type="ECO:0000256" key="1">
    <source>
        <dbReference type="ARBA" id="ARBA00022614"/>
    </source>
</evidence>
<dbReference type="SUPFAM" id="SSF46785">
    <property type="entry name" value="Winged helix' DNA-binding domain"/>
    <property type="match status" value="1"/>
</dbReference>
<dbReference type="InterPro" id="IPR058192">
    <property type="entry name" value="WHD_ROQ1-like"/>
</dbReference>
<dbReference type="InterPro" id="IPR035897">
    <property type="entry name" value="Toll_tir_struct_dom_sf"/>
</dbReference>
<proteinExistence type="predicted"/>
<dbReference type="PRINTS" id="PR00364">
    <property type="entry name" value="DISEASERSIST"/>
</dbReference>
<dbReference type="Pfam" id="PF00931">
    <property type="entry name" value="NB-ARC"/>
    <property type="match status" value="1"/>
</dbReference>
<dbReference type="InterPro" id="IPR002182">
    <property type="entry name" value="NB-ARC"/>
</dbReference>
<dbReference type="OrthoDB" id="964740at2759"/>
<dbReference type="PROSITE" id="PS50104">
    <property type="entry name" value="TIR"/>
    <property type="match status" value="1"/>
</dbReference>
<dbReference type="SMART" id="SM00255">
    <property type="entry name" value="TIR"/>
    <property type="match status" value="1"/>
</dbReference>
<keyword evidence="2" id="KW-0677">Repeat</keyword>
<keyword evidence="3" id="KW-0611">Plant defense</keyword>
<evidence type="ECO:0000313" key="6">
    <source>
        <dbReference type="Proteomes" id="UP000515121"/>
    </source>
</evidence>
<dbReference type="GO" id="GO:0006952">
    <property type="term" value="P:defense response"/>
    <property type="evidence" value="ECO:0007669"/>
    <property type="project" value="UniProtKB-KW"/>
</dbReference>
<feature type="domain" description="TIR" evidence="5">
    <location>
        <begin position="10"/>
        <end position="178"/>
    </location>
</feature>
<evidence type="ECO:0000259" key="5">
    <source>
        <dbReference type="PROSITE" id="PS50104"/>
    </source>
</evidence>
<keyword evidence="4" id="KW-0520">NAD</keyword>
<evidence type="ECO:0000313" key="7">
    <source>
        <dbReference type="RefSeq" id="XP_022727907.1"/>
    </source>
</evidence>
<gene>
    <name evidence="7" type="primary">LOC111283609</name>
</gene>
<dbReference type="Gene3D" id="1.10.8.430">
    <property type="entry name" value="Helical domain of apoptotic protease-activating factors"/>
    <property type="match status" value="1"/>
</dbReference>
<dbReference type="GO" id="GO:0043531">
    <property type="term" value="F:ADP binding"/>
    <property type="evidence" value="ECO:0007669"/>
    <property type="project" value="InterPro"/>
</dbReference>
<dbReference type="Gene3D" id="3.40.50.300">
    <property type="entry name" value="P-loop containing nucleotide triphosphate hydrolases"/>
    <property type="match status" value="1"/>
</dbReference>
<dbReference type="RefSeq" id="XP_022727907.1">
    <property type="nucleotide sequence ID" value="XM_022872172.1"/>
</dbReference>
<dbReference type="GeneID" id="111283609"/>
<dbReference type="SUPFAM" id="SSF52200">
    <property type="entry name" value="Toll/Interleukin receptor TIR domain"/>
    <property type="match status" value="1"/>
</dbReference>
<dbReference type="InterPro" id="IPR044974">
    <property type="entry name" value="Disease_R_plants"/>
</dbReference>
<evidence type="ECO:0000256" key="4">
    <source>
        <dbReference type="ARBA" id="ARBA00023027"/>
    </source>
</evidence>
<accession>A0A6P5XJC4</accession>
<name>A0A6P5XJC4_DURZI</name>
<dbReference type="Gene3D" id="3.40.50.10140">
    <property type="entry name" value="Toll/interleukin-1 receptor homology (TIR) domain"/>
    <property type="match status" value="1"/>
</dbReference>
<dbReference type="Pfam" id="PF23282">
    <property type="entry name" value="WHD_ROQ1"/>
    <property type="match status" value="1"/>
</dbReference>
<dbReference type="Proteomes" id="UP000515121">
    <property type="component" value="Unplaced"/>
</dbReference>
<organism evidence="6 7">
    <name type="scientific">Durio zibethinus</name>
    <name type="common">Durian</name>
    <dbReference type="NCBI Taxonomy" id="66656"/>
    <lineage>
        <taxon>Eukaryota</taxon>
        <taxon>Viridiplantae</taxon>
        <taxon>Streptophyta</taxon>
        <taxon>Embryophyta</taxon>
        <taxon>Tracheophyta</taxon>
        <taxon>Spermatophyta</taxon>
        <taxon>Magnoliopsida</taxon>
        <taxon>eudicotyledons</taxon>
        <taxon>Gunneridae</taxon>
        <taxon>Pentapetalae</taxon>
        <taxon>rosids</taxon>
        <taxon>malvids</taxon>
        <taxon>Malvales</taxon>
        <taxon>Malvaceae</taxon>
        <taxon>Helicteroideae</taxon>
        <taxon>Durio</taxon>
    </lineage>
</organism>
<dbReference type="PANTHER" id="PTHR11017">
    <property type="entry name" value="LEUCINE-RICH REPEAT-CONTAINING PROTEIN"/>
    <property type="match status" value="1"/>
</dbReference>
<dbReference type="InterPro" id="IPR042197">
    <property type="entry name" value="Apaf_helical"/>
</dbReference>
<dbReference type="GO" id="GO:0007165">
    <property type="term" value="P:signal transduction"/>
    <property type="evidence" value="ECO:0007669"/>
    <property type="project" value="InterPro"/>
</dbReference>
<dbReference type="Pfam" id="PF01582">
    <property type="entry name" value="TIR"/>
    <property type="match status" value="1"/>
</dbReference>
<dbReference type="AlphaFoldDB" id="A0A6P5XJC4"/>
<reference evidence="7" key="1">
    <citation type="submission" date="2025-08" db="UniProtKB">
        <authorList>
            <consortium name="RefSeq"/>
        </authorList>
    </citation>
    <scope>IDENTIFICATION</scope>
    <source>
        <tissue evidence="7">Fruit stalk</tissue>
    </source>
</reference>
<dbReference type="InterPro" id="IPR000157">
    <property type="entry name" value="TIR_dom"/>
</dbReference>
<sequence>MASSSSSCRPTYQVFLSFRGADTRLGFTAHLLKHLKNKAINVFFDEEKLEKGKELEPELSAAIATSKISIIVLSEDYASSNSCLKELSKIMECKVTNEQLVLPIFYHVDPSDVRKIAETFKGSFDKHQKKEPDEVINRWKVAFTKVGSLAGWHIEGGPFDRSEPEYIELIVQDVIKKLNRMSLYESKGLVGIDHQMERIKSLLCIGGEDIRIIGIWGMGGLGKTTLAEAVFNEVRDQFQSCCFLHNVREESEKSGGIKSLRDQLLSEVLEEKNLHIGTPTVGSTVIKDRLQQKKVLVVLDDVSDSEQLETLVISHDHWGSGSRIIVTSRDRQVLTNEVDSTYEIQGLNDGYSLQLFSQHAFKQNVPPTDFPNLSNRIVEYVKGVPLALKVLGRALYKKRADYWQSQLNKLREVPNKVIDTALRISFDGLDDDEKNIFLDIACFFKGFDKEDVIKLLDVCYYDGALCGITVLEDRTLLTLAKGNKLWMHDLIQVMGWNIVREEPIGERSRVWASEDGFKVLRHQRVRS</sequence>